<evidence type="ECO:0000256" key="2">
    <source>
        <dbReference type="ARBA" id="ARBA00022452"/>
    </source>
</evidence>
<evidence type="ECO:0000256" key="9">
    <source>
        <dbReference type="SAM" id="SignalP"/>
    </source>
</evidence>
<dbReference type="InterPro" id="IPR039910">
    <property type="entry name" value="D15-like"/>
</dbReference>
<evidence type="ECO:0000256" key="5">
    <source>
        <dbReference type="ARBA" id="ARBA00022737"/>
    </source>
</evidence>
<organism evidence="11 12">
    <name type="scientific">Neptunitalea chrysea</name>
    <dbReference type="NCBI Taxonomy" id="1647581"/>
    <lineage>
        <taxon>Bacteria</taxon>
        <taxon>Pseudomonadati</taxon>
        <taxon>Bacteroidota</taxon>
        <taxon>Flavobacteriia</taxon>
        <taxon>Flavobacteriales</taxon>
        <taxon>Flavobacteriaceae</taxon>
        <taxon>Neptunitalea</taxon>
    </lineage>
</organism>
<proteinExistence type="predicted"/>
<dbReference type="InterPro" id="IPR034746">
    <property type="entry name" value="POTRA"/>
</dbReference>
<dbReference type="GO" id="GO:0009279">
    <property type="term" value="C:cell outer membrane"/>
    <property type="evidence" value="ECO:0007669"/>
    <property type="project" value="UniProtKB-UniRule"/>
</dbReference>
<evidence type="ECO:0000256" key="6">
    <source>
        <dbReference type="ARBA" id="ARBA00023136"/>
    </source>
</evidence>
<dbReference type="PANTHER" id="PTHR12815:SF47">
    <property type="entry name" value="TRANSLOCATION AND ASSEMBLY MODULE SUBUNIT TAMA"/>
    <property type="match status" value="1"/>
</dbReference>
<evidence type="ECO:0000256" key="8">
    <source>
        <dbReference type="NCBIfam" id="TIGR03303"/>
    </source>
</evidence>
<dbReference type="AlphaFoldDB" id="A0A9W6EU87"/>
<comment type="subcellular location">
    <subcellularLocation>
        <location evidence="1">Membrane</location>
    </subcellularLocation>
</comment>
<evidence type="ECO:0000256" key="7">
    <source>
        <dbReference type="ARBA" id="ARBA00023237"/>
    </source>
</evidence>
<gene>
    <name evidence="11" type="primary">bamA</name>
    <name evidence="11" type="ORF">NBRC110019_00760</name>
</gene>
<dbReference type="NCBIfam" id="TIGR03303">
    <property type="entry name" value="OM_YaeT"/>
    <property type="match status" value="1"/>
</dbReference>
<keyword evidence="3" id="KW-0812">Transmembrane</keyword>
<evidence type="ECO:0000259" key="10">
    <source>
        <dbReference type="PROSITE" id="PS51779"/>
    </source>
</evidence>
<dbReference type="InterPro" id="IPR000184">
    <property type="entry name" value="Bac_surfAg_D15"/>
</dbReference>
<protein>
    <recommendedName>
        <fullName evidence="8">Outer membrane protein assembly factor BamA</fullName>
    </recommendedName>
</protein>
<feature type="signal peptide" evidence="9">
    <location>
        <begin position="1"/>
        <end position="23"/>
    </location>
</feature>
<dbReference type="Gene3D" id="3.10.20.310">
    <property type="entry name" value="membrane protein fhac"/>
    <property type="match status" value="5"/>
</dbReference>
<keyword evidence="4 9" id="KW-0732">Signal</keyword>
<feature type="domain" description="POTRA" evidence="10">
    <location>
        <begin position="37"/>
        <end position="110"/>
    </location>
</feature>
<dbReference type="Proteomes" id="UP001143545">
    <property type="component" value="Unassembled WGS sequence"/>
</dbReference>
<accession>A0A9W6EU87</accession>
<keyword evidence="5" id="KW-0677">Repeat</keyword>
<dbReference type="InterPro" id="IPR010827">
    <property type="entry name" value="BamA/TamA_POTRA"/>
</dbReference>
<evidence type="ECO:0000256" key="1">
    <source>
        <dbReference type="ARBA" id="ARBA00004370"/>
    </source>
</evidence>
<dbReference type="RefSeq" id="WP_281751179.1">
    <property type="nucleotide sequence ID" value="NZ_BRVP01000001.1"/>
</dbReference>
<evidence type="ECO:0000313" key="11">
    <source>
        <dbReference type="EMBL" id="GLB51037.1"/>
    </source>
</evidence>
<dbReference type="GO" id="GO:0071709">
    <property type="term" value="P:membrane assembly"/>
    <property type="evidence" value="ECO:0007669"/>
    <property type="project" value="InterPro"/>
</dbReference>
<dbReference type="PANTHER" id="PTHR12815">
    <property type="entry name" value="SORTING AND ASSEMBLY MACHINERY SAMM50 PROTEIN FAMILY MEMBER"/>
    <property type="match status" value="1"/>
</dbReference>
<dbReference type="EMBL" id="BRVP01000001">
    <property type="protein sequence ID" value="GLB51037.1"/>
    <property type="molecule type" value="Genomic_DNA"/>
</dbReference>
<keyword evidence="7" id="KW-0998">Cell outer membrane</keyword>
<feature type="domain" description="POTRA" evidence="10">
    <location>
        <begin position="283"/>
        <end position="368"/>
    </location>
</feature>
<sequence length="852" mass="95763">MQPKLIKILFVLCTLFFSSHSIAQVTEDEIIEKGKQYTLAEIEVTGLKTFNKQTVITATGLRVGQKMSFPSDEISDIIKKLIGYDLFSNVDVYAATEGDNLYLTFDLQELPALSDFKIVGIKDRKKEDIITDTELKKGKKVTESFIVNTRNFLINKYKDDGYSNAKVTVTTRVDSTEANAVKMLINIDKGARLKIKSIDIVGNEKLSDKKLRKAMKNTKQKAIYRFWKKSKYIPENFEEDLSSLLDKYKENGYRDARILSDSVISNDDNTLSIAIKVQEGDKYYFGDIEFVGNNVYSDATLKKVLGLKKGDTYNGVLLKKRIQDNTDPDADDITNLYQNSGYLFSNISPVEVSAKNDTIDFEIRIIEGKPAYFSHITVVGNDRTNDHVIYRELRTKPGELYQKSNVVRSVREISQLGFFDPESVDPQIKNANAAAGTVDVEYHVVEKGSSQVQLQGGYGGGGFIGTLGLSFNNFSIRNIFNKKAYRPLPMGDGQSLALRLQASRFYQTYSFSFAEPWLGGTEPKQLSVSLNHTKQYASSYSSTGYYTGNVDKSRRFLITGVSIGIAKRLKAPDDYFYFSQALSLQHYNLKNYSTSLFTFPNGHSNSLAYTVGLSRKSSGPSPIFPKTGSDFSLSAKFTLPYSLFDGVDYKALREERDELEASGDDIDRIGEIDQKRFEWLEFYKIKFSGNWYTSLPAKFVLKTGSEFGFLGSYNSSRGLVPFERFFVGGDGMANYTLDGRENVQLRGYPNQSLSSSDGSVIYNKFSLELRYPITLKPQASIYALTFIEGGAAFDSFREFNPFQLKRSAGFGLRIFMPAFGLLGIDFGHGFDSIDGTNQPNGWETHFVIGQQF</sequence>
<feature type="domain" description="POTRA" evidence="10">
    <location>
        <begin position="371"/>
        <end position="447"/>
    </location>
</feature>
<dbReference type="Pfam" id="PF01103">
    <property type="entry name" value="Omp85"/>
    <property type="match status" value="1"/>
</dbReference>
<evidence type="ECO:0000256" key="3">
    <source>
        <dbReference type="ARBA" id="ARBA00022692"/>
    </source>
</evidence>
<evidence type="ECO:0000256" key="4">
    <source>
        <dbReference type="ARBA" id="ARBA00022729"/>
    </source>
</evidence>
<dbReference type="Gene3D" id="2.40.160.50">
    <property type="entry name" value="membrane protein fhac: a member of the omp85/tpsb transporter family"/>
    <property type="match status" value="1"/>
</dbReference>
<keyword evidence="12" id="KW-1185">Reference proteome</keyword>
<dbReference type="PIRSF" id="PIRSF006076">
    <property type="entry name" value="OM_assembly_OMP85"/>
    <property type="match status" value="1"/>
</dbReference>
<keyword evidence="2" id="KW-1134">Transmembrane beta strand</keyword>
<dbReference type="InterPro" id="IPR023707">
    <property type="entry name" value="OM_assembly_BamA"/>
</dbReference>
<feature type="chain" id="PRO_5040957966" description="Outer membrane protein assembly factor BamA" evidence="9">
    <location>
        <begin position="24"/>
        <end position="852"/>
    </location>
</feature>
<name>A0A9W6EU87_9FLAO</name>
<dbReference type="PROSITE" id="PS51779">
    <property type="entry name" value="POTRA"/>
    <property type="match status" value="4"/>
</dbReference>
<keyword evidence="6" id="KW-0472">Membrane</keyword>
<feature type="domain" description="POTRA" evidence="10">
    <location>
        <begin position="193"/>
        <end position="280"/>
    </location>
</feature>
<reference evidence="11" key="1">
    <citation type="submission" date="2022-07" db="EMBL/GenBank/DDBJ databases">
        <title>Taxonomy of Novel Oxalotrophic and Methylotrophic Bacteria.</title>
        <authorList>
            <person name="Sahin N."/>
            <person name="Tani A."/>
        </authorList>
    </citation>
    <scope>NUCLEOTIDE SEQUENCE</scope>
    <source>
        <strain evidence="11">AM327</strain>
    </source>
</reference>
<comment type="caution">
    <text evidence="11">The sequence shown here is derived from an EMBL/GenBank/DDBJ whole genome shotgun (WGS) entry which is preliminary data.</text>
</comment>
<evidence type="ECO:0000313" key="12">
    <source>
        <dbReference type="Proteomes" id="UP001143545"/>
    </source>
</evidence>
<dbReference type="Pfam" id="PF07244">
    <property type="entry name" value="POTRA"/>
    <property type="match status" value="3"/>
</dbReference>